<dbReference type="EMBL" id="ML975997">
    <property type="protein sequence ID" value="KAF1947794.1"/>
    <property type="molecule type" value="Genomic_DNA"/>
</dbReference>
<accession>A0A6A5T6Q7</accession>
<evidence type="ECO:0000313" key="1">
    <source>
        <dbReference type="EMBL" id="KAF1947794.1"/>
    </source>
</evidence>
<gene>
    <name evidence="1" type="ORF">EJ02DRAFT_5011</name>
</gene>
<keyword evidence="2" id="KW-1185">Reference proteome</keyword>
<sequence length="71" mass="8101">MLPLSPKMHRMFLRLLNSQYRRAVGPLVVLRFVDADLLAVPQRWACSLVFFSYVFRVFLSPCGSNAACRAP</sequence>
<name>A0A6A5T6Q7_9PLEO</name>
<dbReference type="Proteomes" id="UP000800038">
    <property type="component" value="Unassembled WGS sequence"/>
</dbReference>
<reference evidence="1" key="1">
    <citation type="journal article" date="2020" name="Stud. Mycol.">
        <title>101 Dothideomycetes genomes: a test case for predicting lifestyles and emergence of pathogens.</title>
        <authorList>
            <person name="Haridas S."/>
            <person name="Albert R."/>
            <person name="Binder M."/>
            <person name="Bloem J."/>
            <person name="Labutti K."/>
            <person name="Salamov A."/>
            <person name="Andreopoulos B."/>
            <person name="Baker S."/>
            <person name="Barry K."/>
            <person name="Bills G."/>
            <person name="Bluhm B."/>
            <person name="Cannon C."/>
            <person name="Castanera R."/>
            <person name="Culley D."/>
            <person name="Daum C."/>
            <person name="Ezra D."/>
            <person name="Gonzalez J."/>
            <person name="Henrissat B."/>
            <person name="Kuo A."/>
            <person name="Liang C."/>
            <person name="Lipzen A."/>
            <person name="Lutzoni F."/>
            <person name="Magnuson J."/>
            <person name="Mondo S."/>
            <person name="Nolan M."/>
            <person name="Ohm R."/>
            <person name="Pangilinan J."/>
            <person name="Park H.-J."/>
            <person name="Ramirez L."/>
            <person name="Alfaro M."/>
            <person name="Sun H."/>
            <person name="Tritt A."/>
            <person name="Yoshinaga Y."/>
            <person name="Zwiers L.-H."/>
            <person name="Turgeon B."/>
            <person name="Goodwin S."/>
            <person name="Spatafora J."/>
            <person name="Crous P."/>
            <person name="Grigoriev I."/>
        </authorList>
    </citation>
    <scope>NUCLEOTIDE SEQUENCE</scope>
    <source>
        <strain evidence="1">CBS 161.51</strain>
    </source>
</reference>
<organism evidence="1 2">
    <name type="scientific">Clathrospora elynae</name>
    <dbReference type="NCBI Taxonomy" id="706981"/>
    <lineage>
        <taxon>Eukaryota</taxon>
        <taxon>Fungi</taxon>
        <taxon>Dikarya</taxon>
        <taxon>Ascomycota</taxon>
        <taxon>Pezizomycotina</taxon>
        <taxon>Dothideomycetes</taxon>
        <taxon>Pleosporomycetidae</taxon>
        <taxon>Pleosporales</taxon>
        <taxon>Diademaceae</taxon>
        <taxon>Clathrospora</taxon>
    </lineage>
</organism>
<proteinExistence type="predicted"/>
<protein>
    <submittedName>
        <fullName evidence="1">Uncharacterized protein</fullName>
    </submittedName>
</protein>
<dbReference type="AlphaFoldDB" id="A0A6A5T6Q7"/>
<evidence type="ECO:0000313" key="2">
    <source>
        <dbReference type="Proteomes" id="UP000800038"/>
    </source>
</evidence>